<dbReference type="Proteomes" id="UP001562357">
    <property type="component" value="Unassembled WGS sequence"/>
</dbReference>
<dbReference type="Gene3D" id="3.40.50.1000">
    <property type="entry name" value="HAD superfamily/HAD-like"/>
    <property type="match status" value="1"/>
</dbReference>
<keyword evidence="2" id="KW-1185">Reference proteome</keyword>
<dbReference type="InterPro" id="IPR023214">
    <property type="entry name" value="HAD_sf"/>
</dbReference>
<gene>
    <name evidence="1" type="primary">g1674</name>
    <name evidence="1" type="ORF">EsDP_00001674</name>
</gene>
<dbReference type="InterPro" id="IPR036412">
    <property type="entry name" value="HAD-like_sf"/>
</dbReference>
<evidence type="ECO:0008006" key="3">
    <source>
        <dbReference type="Google" id="ProtNLM"/>
    </source>
</evidence>
<reference evidence="2" key="1">
    <citation type="submission" date="2024-06" db="EMBL/GenBank/DDBJ databases">
        <title>Draft Genome Sequences of Epichloe bromicola Strains Isolated from Elymus ciliaris.</title>
        <authorList>
            <consortium name="Epichloe bromicola genome sequencing consortium"/>
            <person name="Miura A."/>
            <person name="Imano S."/>
            <person name="Ashida A."/>
            <person name="Sato I."/>
            <person name="Chiba S."/>
            <person name="Tanaka A."/>
            <person name="Camagna M."/>
            <person name="Takemoto D."/>
        </authorList>
    </citation>
    <scope>NUCLEOTIDE SEQUENCE [LARGE SCALE GENOMIC DNA]</scope>
    <source>
        <strain evidence="2">DP</strain>
    </source>
</reference>
<name>A0ABQ0CIJ2_9HYPO</name>
<dbReference type="Gene3D" id="1.10.150.720">
    <property type="entry name" value="Haloacid dehalogenase-like hydrolase"/>
    <property type="match status" value="1"/>
</dbReference>
<evidence type="ECO:0000313" key="1">
    <source>
        <dbReference type="EMBL" id="GAB0133262.1"/>
    </source>
</evidence>
<dbReference type="SUPFAM" id="SSF56784">
    <property type="entry name" value="HAD-like"/>
    <property type="match status" value="1"/>
</dbReference>
<protein>
    <recommendedName>
        <fullName evidence="3">Haloacid dehalogenase-like hydrolase</fullName>
    </recommendedName>
</protein>
<organism evidence="1 2">
    <name type="scientific">Epichloe bromicola</name>
    <dbReference type="NCBI Taxonomy" id="79588"/>
    <lineage>
        <taxon>Eukaryota</taxon>
        <taxon>Fungi</taxon>
        <taxon>Dikarya</taxon>
        <taxon>Ascomycota</taxon>
        <taxon>Pezizomycotina</taxon>
        <taxon>Sordariomycetes</taxon>
        <taxon>Hypocreomycetidae</taxon>
        <taxon>Hypocreales</taxon>
        <taxon>Clavicipitaceae</taxon>
        <taxon>Epichloe</taxon>
    </lineage>
</organism>
<accession>A0ABQ0CIJ2</accession>
<dbReference type="InterPro" id="IPR044924">
    <property type="entry name" value="HAD-SF_hydro_IA_REG-2-like_cap"/>
</dbReference>
<dbReference type="EMBL" id="BAAFGZ010000038">
    <property type="protein sequence ID" value="GAB0133262.1"/>
    <property type="molecule type" value="Genomic_DNA"/>
</dbReference>
<sequence>MHPCRGVPSHATFKKNLKAQGKTVNEACKDQSFMCSMPKRNLLLCFDAFGTLFWPKPTVAQQYGQVARQCGMAAGWTQVELQSHLAAAIQDEANVHPNYGKASGLGPTQWWTNVCLPNPRTMVPLIVDNVQSQVIYKTFQPFARDQPLPADLAPTLLKRFSSSRGYHVEQDLVTTLKRLKKQKRSNMAFDRIVIGVVTNSDDRVPSVLSSFGLSVSPLRYGTFDKLPFGGQPCDIDFTCMSYDTGYEKPHADMFRAAEHLLTQVVAAGDIQTVSEADLDTDSWQKLHVGDEDAKDVVGALNAGWNPVLLDQDGKSAEVPSLEEQSNQSISGVFQRHSTVRVQSIRNLVSWLLGETDRDRRCEA</sequence>
<proteinExistence type="predicted"/>
<dbReference type="PANTHER" id="PTHR46191:SF2">
    <property type="entry name" value="HALOACID DEHALOGENASE-LIKE HYDROLASE DOMAIN-CONTAINING PROTEIN 3"/>
    <property type="match status" value="1"/>
</dbReference>
<dbReference type="PANTHER" id="PTHR46191">
    <property type="match status" value="1"/>
</dbReference>
<comment type="caution">
    <text evidence="1">The sequence shown here is derived from an EMBL/GenBank/DDBJ whole genome shotgun (WGS) entry which is preliminary data.</text>
</comment>
<dbReference type="InterPro" id="IPR051828">
    <property type="entry name" value="HAD-like_hydrolase_domain"/>
</dbReference>
<evidence type="ECO:0000313" key="2">
    <source>
        <dbReference type="Proteomes" id="UP001562357"/>
    </source>
</evidence>